<reference evidence="3" key="2">
    <citation type="submission" date="2024-10" db="UniProtKB">
        <authorList>
            <consortium name="EnsemblProtists"/>
        </authorList>
    </citation>
    <scope>IDENTIFICATION</scope>
</reference>
<reference evidence="4" key="1">
    <citation type="journal article" date="2013" name="Nature">
        <title>Pan genome of the phytoplankton Emiliania underpins its global distribution.</title>
        <authorList>
            <person name="Read B.A."/>
            <person name="Kegel J."/>
            <person name="Klute M.J."/>
            <person name="Kuo A."/>
            <person name="Lefebvre S.C."/>
            <person name="Maumus F."/>
            <person name="Mayer C."/>
            <person name="Miller J."/>
            <person name="Monier A."/>
            <person name="Salamov A."/>
            <person name="Young J."/>
            <person name="Aguilar M."/>
            <person name="Claverie J.M."/>
            <person name="Frickenhaus S."/>
            <person name="Gonzalez K."/>
            <person name="Herman E.K."/>
            <person name="Lin Y.C."/>
            <person name="Napier J."/>
            <person name="Ogata H."/>
            <person name="Sarno A.F."/>
            <person name="Shmutz J."/>
            <person name="Schroeder D."/>
            <person name="de Vargas C."/>
            <person name="Verret F."/>
            <person name="von Dassow P."/>
            <person name="Valentin K."/>
            <person name="Van de Peer Y."/>
            <person name="Wheeler G."/>
            <person name="Dacks J.B."/>
            <person name="Delwiche C.F."/>
            <person name="Dyhrman S.T."/>
            <person name="Glockner G."/>
            <person name="John U."/>
            <person name="Richards T."/>
            <person name="Worden A.Z."/>
            <person name="Zhang X."/>
            <person name="Grigoriev I.V."/>
            <person name="Allen A.E."/>
            <person name="Bidle K."/>
            <person name="Borodovsky M."/>
            <person name="Bowler C."/>
            <person name="Brownlee C."/>
            <person name="Cock J.M."/>
            <person name="Elias M."/>
            <person name="Gladyshev V.N."/>
            <person name="Groth M."/>
            <person name="Guda C."/>
            <person name="Hadaegh A."/>
            <person name="Iglesias-Rodriguez M.D."/>
            <person name="Jenkins J."/>
            <person name="Jones B.M."/>
            <person name="Lawson T."/>
            <person name="Leese F."/>
            <person name="Lindquist E."/>
            <person name="Lobanov A."/>
            <person name="Lomsadze A."/>
            <person name="Malik S.B."/>
            <person name="Marsh M.E."/>
            <person name="Mackinder L."/>
            <person name="Mock T."/>
            <person name="Mueller-Roeber B."/>
            <person name="Pagarete A."/>
            <person name="Parker M."/>
            <person name="Probert I."/>
            <person name="Quesneville H."/>
            <person name="Raines C."/>
            <person name="Rensing S.A."/>
            <person name="Riano-Pachon D.M."/>
            <person name="Richier S."/>
            <person name="Rokitta S."/>
            <person name="Shiraiwa Y."/>
            <person name="Soanes D.M."/>
            <person name="van der Giezen M."/>
            <person name="Wahlund T.M."/>
            <person name="Williams B."/>
            <person name="Wilson W."/>
            <person name="Wolfe G."/>
            <person name="Wurch L.L."/>
        </authorList>
    </citation>
    <scope>NUCLEOTIDE SEQUENCE</scope>
</reference>
<dbReference type="RefSeq" id="XP_005777501.1">
    <property type="nucleotide sequence ID" value="XM_005777444.1"/>
</dbReference>
<dbReference type="KEGG" id="ehx:EMIHUDRAFT_435247"/>
<name>A0A0D3JNI7_EMIH1</name>
<dbReference type="HOGENOM" id="CLU_1191767_0_0_1"/>
<evidence type="ECO:0000256" key="2">
    <source>
        <dbReference type="SAM" id="MobiDB-lite"/>
    </source>
</evidence>
<keyword evidence="1" id="KW-0175">Coiled coil</keyword>
<organism evidence="3 4">
    <name type="scientific">Emiliania huxleyi (strain CCMP1516)</name>
    <dbReference type="NCBI Taxonomy" id="280463"/>
    <lineage>
        <taxon>Eukaryota</taxon>
        <taxon>Haptista</taxon>
        <taxon>Haptophyta</taxon>
        <taxon>Prymnesiophyceae</taxon>
        <taxon>Isochrysidales</taxon>
        <taxon>Noelaerhabdaceae</taxon>
        <taxon>Emiliania</taxon>
    </lineage>
</organism>
<evidence type="ECO:0000256" key="1">
    <source>
        <dbReference type="SAM" id="Coils"/>
    </source>
</evidence>
<feature type="coiled-coil region" evidence="1">
    <location>
        <begin position="65"/>
        <end position="102"/>
    </location>
</feature>
<dbReference type="AlphaFoldDB" id="A0A0D3JNI7"/>
<dbReference type="PaxDb" id="2903-EOD25072"/>
<sequence length="233" mass="24332">MPAPKDFQPALVQQQGLNGSQMVRVRVNGRGPTPSITGPPEEMAEVMAGQPAPGSSRGEFVSYLREQLDLRAAAKEAALAAKKEERAAAAAAQQAALAAKKEERAAAAAAKKEAALAAKKDERAAAAAAAATLTPFVARRYITLAENAQRLNDLEIQPTTEFEASKRVADIARGAAAALPAATEASVAEAAVEAIELHFPKRWKGKRARESADVVRRSDRLKGPAAAASFSAA</sequence>
<keyword evidence="4" id="KW-1185">Reference proteome</keyword>
<dbReference type="EnsemblProtists" id="EOD25072">
    <property type="protein sequence ID" value="EOD25072"/>
    <property type="gene ID" value="EMIHUDRAFT_435247"/>
</dbReference>
<evidence type="ECO:0000313" key="4">
    <source>
        <dbReference type="Proteomes" id="UP000013827"/>
    </source>
</evidence>
<evidence type="ECO:0000313" key="3">
    <source>
        <dbReference type="EnsemblProtists" id="EOD25072"/>
    </source>
</evidence>
<dbReference type="Proteomes" id="UP000013827">
    <property type="component" value="Unassembled WGS sequence"/>
</dbReference>
<feature type="region of interest" description="Disordered" evidence="2">
    <location>
        <begin position="205"/>
        <end position="233"/>
    </location>
</feature>
<proteinExistence type="predicted"/>
<feature type="compositionally biased region" description="Basic and acidic residues" evidence="2">
    <location>
        <begin position="208"/>
        <end position="222"/>
    </location>
</feature>
<dbReference type="GeneID" id="17270618"/>
<protein>
    <submittedName>
        <fullName evidence="3">Uncharacterized protein</fullName>
    </submittedName>
</protein>
<accession>A0A0D3JNI7</accession>